<dbReference type="AlphaFoldDB" id="A0A1G6S315"/>
<evidence type="ECO:0000256" key="2">
    <source>
        <dbReference type="SAM" id="Phobius"/>
    </source>
</evidence>
<dbReference type="InterPro" id="IPR050553">
    <property type="entry name" value="Thioredoxin_ResA/DsbE_sf"/>
</dbReference>
<dbReference type="Proteomes" id="UP000199603">
    <property type="component" value="Unassembled WGS sequence"/>
</dbReference>
<keyword evidence="2" id="KW-0812">Transmembrane</keyword>
<dbReference type="GO" id="GO:0016853">
    <property type="term" value="F:isomerase activity"/>
    <property type="evidence" value="ECO:0007669"/>
    <property type="project" value="UniProtKB-KW"/>
</dbReference>
<dbReference type="InterPro" id="IPR017937">
    <property type="entry name" value="Thioredoxin_CS"/>
</dbReference>
<dbReference type="Gene3D" id="3.40.30.10">
    <property type="entry name" value="Glutaredoxin"/>
    <property type="match status" value="1"/>
</dbReference>
<keyword evidence="4" id="KW-0413">Isomerase</keyword>
<evidence type="ECO:0000313" key="5">
    <source>
        <dbReference type="Proteomes" id="UP000199603"/>
    </source>
</evidence>
<keyword evidence="2" id="KW-1133">Transmembrane helix</keyword>
<feature type="transmembrane region" description="Helical" evidence="2">
    <location>
        <begin position="86"/>
        <end position="104"/>
    </location>
</feature>
<organism evidence="4 5">
    <name type="scientific">Aquimonas voraii</name>
    <dbReference type="NCBI Taxonomy" id="265719"/>
    <lineage>
        <taxon>Bacteria</taxon>
        <taxon>Pseudomonadati</taxon>
        <taxon>Pseudomonadota</taxon>
        <taxon>Gammaproteobacteria</taxon>
        <taxon>Lysobacterales</taxon>
        <taxon>Lysobacteraceae</taxon>
        <taxon>Aquimonas</taxon>
    </lineage>
</organism>
<feature type="domain" description="Thioredoxin" evidence="3">
    <location>
        <begin position="157"/>
        <end position="293"/>
    </location>
</feature>
<dbReference type="RefSeq" id="WP_091237863.1">
    <property type="nucleotide sequence ID" value="NZ_FNAG01000001.1"/>
</dbReference>
<proteinExistence type="predicted"/>
<dbReference type="SUPFAM" id="SSF52833">
    <property type="entry name" value="Thioredoxin-like"/>
    <property type="match status" value="1"/>
</dbReference>
<dbReference type="STRING" id="265719.SAMN04488509_101237"/>
<keyword evidence="2" id="KW-0472">Membrane</keyword>
<dbReference type="PANTHER" id="PTHR42852:SF18">
    <property type="entry name" value="CHROMOSOME UNDETERMINED SCAFFOLD_47, WHOLE GENOME SHOTGUN SEQUENCE"/>
    <property type="match status" value="1"/>
</dbReference>
<dbReference type="OrthoDB" id="9796554at2"/>
<dbReference type="InterPro" id="IPR013766">
    <property type="entry name" value="Thioredoxin_domain"/>
</dbReference>
<dbReference type="GO" id="GO:0005886">
    <property type="term" value="C:plasma membrane"/>
    <property type="evidence" value="ECO:0007669"/>
    <property type="project" value="InterPro"/>
</dbReference>
<gene>
    <name evidence="4" type="ORF">SAMN04488509_101237</name>
</gene>
<dbReference type="CDD" id="cd02966">
    <property type="entry name" value="TlpA_like_family"/>
    <property type="match status" value="1"/>
</dbReference>
<dbReference type="GO" id="GO:0015036">
    <property type="term" value="F:disulfide oxidoreductase activity"/>
    <property type="evidence" value="ECO:0007669"/>
    <property type="project" value="UniProtKB-ARBA"/>
</dbReference>
<accession>A0A1G6S315</accession>
<dbReference type="Pfam" id="PF01790">
    <property type="entry name" value="LGT"/>
    <property type="match status" value="1"/>
</dbReference>
<dbReference type="EMBL" id="FNAG01000001">
    <property type="protein sequence ID" value="SDD10547.1"/>
    <property type="molecule type" value="Genomic_DNA"/>
</dbReference>
<dbReference type="PANTHER" id="PTHR42852">
    <property type="entry name" value="THIOL:DISULFIDE INTERCHANGE PROTEIN DSBE"/>
    <property type="match status" value="1"/>
</dbReference>
<evidence type="ECO:0000259" key="3">
    <source>
        <dbReference type="PROSITE" id="PS51352"/>
    </source>
</evidence>
<keyword evidence="5" id="KW-1185">Reference proteome</keyword>
<sequence>MPDSLSLGPLLLPTQALLLVVATAAALGVLNLLRDAEPSSRAGAETRLFIALAIGVLGARVGWIVQHWQGYAESPWAVLAFRDGGYTPWIGLLVGAGAVAVFVLRQSSRTAAGGEAQAAGATEGAARSLALRRRQLWIPAAVGALVLCAGQLLLSVNARLEPLPTFEVLDMAGAPARLPGAQGRPQVINLWASWCAPCRREMPALARVQAQRADVDFIYLNIGESVDEIAAFTRTLTVPLSPILRDPQGRVPAQLDVRGYPTTLILDAQGRLLHRRSGELSEASLKALLPPAR</sequence>
<feature type="transmembrane region" description="Helical" evidence="2">
    <location>
        <begin position="46"/>
        <end position="66"/>
    </location>
</feature>
<feature type="transmembrane region" description="Helical" evidence="2">
    <location>
        <begin position="12"/>
        <end position="34"/>
    </location>
</feature>
<keyword evidence="1" id="KW-0676">Redox-active center</keyword>
<dbReference type="InterPro" id="IPR036249">
    <property type="entry name" value="Thioredoxin-like_sf"/>
</dbReference>
<dbReference type="PROSITE" id="PS00194">
    <property type="entry name" value="THIOREDOXIN_1"/>
    <property type="match status" value="1"/>
</dbReference>
<dbReference type="Pfam" id="PF00578">
    <property type="entry name" value="AhpC-TSA"/>
    <property type="match status" value="1"/>
</dbReference>
<dbReference type="PROSITE" id="PS51352">
    <property type="entry name" value="THIOREDOXIN_2"/>
    <property type="match status" value="1"/>
</dbReference>
<name>A0A1G6S315_9GAMM</name>
<evidence type="ECO:0000256" key="1">
    <source>
        <dbReference type="ARBA" id="ARBA00023284"/>
    </source>
</evidence>
<protein>
    <submittedName>
        <fullName evidence="4">Thiol-disulfide isomerase or thioredoxin</fullName>
    </submittedName>
</protein>
<evidence type="ECO:0000313" key="4">
    <source>
        <dbReference type="EMBL" id="SDD10547.1"/>
    </source>
</evidence>
<dbReference type="GO" id="GO:0016209">
    <property type="term" value="F:antioxidant activity"/>
    <property type="evidence" value="ECO:0007669"/>
    <property type="project" value="InterPro"/>
</dbReference>
<dbReference type="GO" id="GO:0008961">
    <property type="term" value="F:phosphatidylglycerol-prolipoprotein diacylglyceryl transferase activity"/>
    <property type="evidence" value="ECO:0007669"/>
    <property type="project" value="InterPro"/>
</dbReference>
<dbReference type="GO" id="GO:0042158">
    <property type="term" value="P:lipoprotein biosynthetic process"/>
    <property type="evidence" value="ECO:0007669"/>
    <property type="project" value="InterPro"/>
</dbReference>
<dbReference type="InterPro" id="IPR000866">
    <property type="entry name" value="AhpC/TSA"/>
</dbReference>
<dbReference type="InterPro" id="IPR001640">
    <property type="entry name" value="Lgt"/>
</dbReference>
<feature type="transmembrane region" description="Helical" evidence="2">
    <location>
        <begin position="136"/>
        <end position="154"/>
    </location>
</feature>
<reference evidence="4" key="1">
    <citation type="submission" date="2016-10" db="EMBL/GenBank/DDBJ databases">
        <authorList>
            <person name="de Groot N.N."/>
        </authorList>
    </citation>
    <scope>NUCLEOTIDE SEQUENCE [LARGE SCALE GENOMIC DNA]</scope>
    <source>
        <strain evidence="4">DSM 16957</strain>
    </source>
</reference>